<dbReference type="Proteomes" id="UP000276133">
    <property type="component" value="Unassembled WGS sequence"/>
</dbReference>
<accession>A0A3M7SC43</accession>
<proteinExistence type="predicted"/>
<evidence type="ECO:0000313" key="1">
    <source>
        <dbReference type="EMBL" id="RNA33217.1"/>
    </source>
</evidence>
<dbReference type="EMBL" id="REGN01001667">
    <property type="protein sequence ID" value="RNA33217.1"/>
    <property type="molecule type" value="Genomic_DNA"/>
</dbReference>
<name>A0A3M7SC43_BRAPC</name>
<reference evidence="1 2" key="1">
    <citation type="journal article" date="2018" name="Sci. Rep.">
        <title>Genomic signatures of local adaptation to the degree of environmental predictability in rotifers.</title>
        <authorList>
            <person name="Franch-Gras L."/>
            <person name="Hahn C."/>
            <person name="Garcia-Roger E.M."/>
            <person name="Carmona M.J."/>
            <person name="Serra M."/>
            <person name="Gomez A."/>
        </authorList>
    </citation>
    <scope>NUCLEOTIDE SEQUENCE [LARGE SCALE GENOMIC DNA]</scope>
    <source>
        <strain evidence="1">HYR1</strain>
    </source>
</reference>
<organism evidence="1 2">
    <name type="scientific">Brachionus plicatilis</name>
    <name type="common">Marine rotifer</name>
    <name type="synonym">Brachionus muelleri</name>
    <dbReference type="NCBI Taxonomy" id="10195"/>
    <lineage>
        <taxon>Eukaryota</taxon>
        <taxon>Metazoa</taxon>
        <taxon>Spiralia</taxon>
        <taxon>Gnathifera</taxon>
        <taxon>Rotifera</taxon>
        <taxon>Eurotatoria</taxon>
        <taxon>Monogononta</taxon>
        <taxon>Pseudotrocha</taxon>
        <taxon>Ploima</taxon>
        <taxon>Brachionidae</taxon>
        <taxon>Brachionus</taxon>
    </lineage>
</organism>
<dbReference type="OrthoDB" id="10173667at2759"/>
<keyword evidence="2" id="KW-1185">Reference proteome</keyword>
<evidence type="ECO:0000313" key="2">
    <source>
        <dbReference type="Proteomes" id="UP000276133"/>
    </source>
</evidence>
<sequence length="320" mass="36690">MAAISTSEETLNVVKKALSKYANPVPSLSSNQVFQASEFSFEYFRTEIFLLISPDNKMKLNTNTDKNTLVALLRDAIISNFGFNPYFYKFDFKREELAKLHKILVNSANLVLSHNQIVQLIFLVHLSKANINDKNAWNYFFLHLETINVIEINDFLMVKELNEFLQQLKNCKKFTDKILDVAQEISGIEKIETDFSNFEINFISSLLPGLNGFSGINSIYINLTELTRKYNELKVSLDEARALNVLKLECLIPKLAKISATSSLPEAGISAEENIFSHPIDWITSIIIFNYDYCIDYLTNLLNNEDVNFDFKKANFTIEK</sequence>
<dbReference type="AlphaFoldDB" id="A0A3M7SC43"/>
<protein>
    <submittedName>
        <fullName evidence="1">Uncharacterized protein</fullName>
    </submittedName>
</protein>
<gene>
    <name evidence="1" type="ORF">BpHYR1_014219</name>
</gene>
<comment type="caution">
    <text evidence="1">The sequence shown here is derived from an EMBL/GenBank/DDBJ whole genome shotgun (WGS) entry which is preliminary data.</text>
</comment>